<dbReference type="SMR" id="A8BP90"/>
<gene>
    <name evidence="1" type="ORF">GL50803_009327</name>
</gene>
<organism evidence="1 2">
    <name type="scientific">Giardia intestinalis (strain ATCC 50803 / WB clone C6)</name>
    <name type="common">Giardia lamblia</name>
    <dbReference type="NCBI Taxonomy" id="184922"/>
    <lineage>
        <taxon>Eukaryota</taxon>
        <taxon>Metamonada</taxon>
        <taxon>Diplomonadida</taxon>
        <taxon>Hexamitidae</taxon>
        <taxon>Giardiinae</taxon>
        <taxon>Giardia</taxon>
    </lineage>
</organism>
<dbReference type="PANTHER" id="PTHR24120">
    <property type="entry name" value="GH07239P"/>
    <property type="match status" value="1"/>
</dbReference>
<dbReference type="Gene3D" id="3.30.200.20">
    <property type="entry name" value="Phosphorylase Kinase, domain 1"/>
    <property type="match status" value="1"/>
</dbReference>
<dbReference type="Gene3D" id="1.10.510.10">
    <property type="entry name" value="Transferase(Phosphotransferase) domain 1"/>
    <property type="match status" value="1"/>
</dbReference>
<keyword evidence="2" id="KW-1185">Reference proteome</keyword>
<dbReference type="GO" id="GO:0005524">
    <property type="term" value="F:ATP binding"/>
    <property type="evidence" value="ECO:0007669"/>
    <property type="project" value="InterPro"/>
</dbReference>
<dbReference type="Pfam" id="PF00069">
    <property type="entry name" value="Pkinase"/>
    <property type="match status" value="1"/>
</dbReference>
<dbReference type="KEGG" id="gla:GL50803_009327"/>
<dbReference type="FunFam" id="1.10.510.10:FF:000844">
    <property type="entry name" value="Kinase, NEK"/>
    <property type="match status" value="1"/>
</dbReference>
<dbReference type="PROSITE" id="PS50011">
    <property type="entry name" value="PROTEIN_KINASE_DOM"/>
    <property type="match status" value="1"/>
</dbReference>
<dbReference type="GeneID" id="5698606"/>
<dbReference type="AlphaFoldDB" id="A8BP90"/>
<evidence type="ECO:0000313" key="2">
    <source>
        <dbReference type="Proteomes" id="UP000001548"/>
    </source>
</evidence>
<dbReference type="Gene3D" id="1.25.40.20">
    <property type="entry name" value="Ankyrin repeat-containing domain"/>
    <property type="match status" value="4"/>
</dbReference>
<reference evidence="1 2" key="1">
    <citation type="journal article" date="2007" name="Science">
        <title>Genomic minimalism in the early diverging intestinal parasite Giardia lamblia.</title>
        <authorList>
            <person name="Morrison H.G."/>
            <person name="McArthur A.G."/>
            <person name="Gillin F.D."/>
            <person name="Aley S.B."/>
            <person name="Adam R.D."/>
            <person name="Olsen G.J."/>
            <person name="Best A.A."/>
            <person name="Cande W.Z."/>
            <person name="Chen F."/>
            <person name="Cipriano M.J."/>
            <person name="Davids B.J."/>
            <person name="Dawson S.C."/>
            <person name="Elmendorf H.G."/>
            <person name="Hehl A.B."/>
            <person name="Holder M.E."/>
            <person name="Huse S.M."/>
            <person name="Kim U.U."/>
            <person name="Lasek-Nesselquist E."/>
            <person name="Manning G."/>
            <person name="Nigam A."/>
            <person name="Nixon J.E."/>
            <person name="Palm D."/>
            <person name="Passamaneck N.E."/>
            <person name="Prabhu A."/>
            <person name="Reich C.I."/>
            <person name="Reiner D.S."/>
            <person name="Samuelson J."/>
            <person name="Svard S.G."/>
            <person name="Sogin M.L."/>
        </authorList>
    </citation>
    <scope>NUCLEOTIDE SEQUENCE [LARGE SCALE GENOMIC DNA]</scope>
    <source>
        <strain evidence="1 2">WB C6</strain>
    </source>
</reference>
<dbReference type="STRING" id="184922.A8BP90"/>
<dbReference type="InterPro" id="IPR000719">
    <property type="entry name" value="Prot_kinase_dom"/>
</dbReference>
<dbReference type="CDD" id="cd00180">
    <property type="entry name" value="PKc"/>
    <property type="match status" value="1"/>
</dbReference>
<dbReference type="SMART" id="SM00248">
    <property type="entry name" value="ANK"/>
    <property type="match status" value="9"/>
</dbReference>
<sequence>MHAASSESATVALRVPMFTPRELHELIDDVLNESITGAVYSLKGYPSLAVKEIILDHLDRSSVDASRLELITFPELSHPGILRYHQIIENEGFIYIVMDRHDKTLKRLLTKYKRKRNFISVSVILFIVKQIAAALAYLHSVSEVDVEELVHCDLRPTNILISADNKHVVLAGLSLCIDALWSESTIMGVAYMAPEILLRNETSHASDMWSLGVIIYELVTLRRPDFLEGEEPAKVFVDGWRPDLSGVTSNFIKGILKRIFVLDPEERLTAKELYEMLTTFDVPVSELEPRQVVLEGKCGSLEDALSNINTRIALLEADAEAKLDRITALETALESRQSKIDSLGQEPRIKFTRIDALEDRDKEYLAIIRVLENRIAQLSTGLATSNSQFNLLLLPRLIRAAHTNDMEAVWTLVNEGFNIGQRDEQKMTALMHAAQQGHIGPVKLLVEEENGFRDKNGWTALMHAAHSNHPEVVEILVPHEHGKRNNSSWTALMIAAENGSAETASILIPYERDLVDNEGNTALTIARDAGHKIVMDILEPTDEFGVTALMRAAIGGHTEVARLLIDHESCAQDVFGTTAFMEAASRGHLEIVKMLMNRESTMKDLNGVTALMRAASDGYLEVVRLLLGCEAGMKDSKNKTALMYAALNSHLEIVELLMKYENGMEDNYGMLAIMYAAFTGHLEIVKLLFEKEGHLVDKSNKFFFSELETRGYSEILSLLSSSSTLGVDGHNDP</sequence>
<protein>
    <submittedName>
        <fullName evidence="1">Kinase, NEK</fullName>
    </submittedName>
</protein>
<dbReference type="SUPFAM" id="SSF56112">
    <property type="entry name" value="Protein kinase-like (PK-like)"/>
    <property type="match status" value="1"/>
</dbReference>
<accession>A8BP90</accession>
<dbReference type="VEuPathDB" id="GiardiaDB:GL50803_9327"/>
<dbReference type="GO" id="GO:0004674">
    <property type="term" value="F:protein serine/threonine kinase activity"/>
    <property type="evidence" value="ECO:0000318"/>
    <property type="project" value="GO_Central"/>
</dbReference>
<dbReference type="EMBL" id="AACB03000003">
    <property type="protein sequence ID" value="KAE8303322.1"/>
    <property type="molecule type" value="Genomic_DNA"/>
</dbReference>
<dbReference type="PANTHER" id="PTHR24120:SF4">
    <property type="entry name" value="GH07239P"/>
    <property type="match status" value="1"/>
</dbReference>
<dbReference type="Proteomes" id="UP000001548">
    <property type="component" value="Unassembled WGS sequence"/>
</dbReference>
<dbReference type="InterPro" id="IPR002110">
    <property type="entry name" value="Ankyrin_rpt"/>
</dbReference>
<keyword evidence="1" id="KW-0808">Transferase</keyword>
<dbReference type="HOGENOM" id="CLU_000288_143_0_1"/>
<dbReference type="SUPFAM" id="SSF48403">
    <property type="entry name" value="Ankyrin repeat"/>
    <property type="match status" value="1"/>
</dbReference>
<dbReference type="PROSITE" id="PS00109">
    <property type="entry name" value="PROTEIN_KINASE_TYR"/>
    <property type="match status" value="1"/>
</dbReference>
<dbReference type="Pfam" id="PF12796">
    <property type="entry name" value="Ank_2"/>
    <property type="match status" value="3"/>
</dbReference>
<name>A8BP90_GIAIC</name>
<proteinExistence type="predicted"/>
<comment type="caution">
    <text evidence="1">The sequence shown here is derived from an EMBL/GenBank/DDBJ whole genome shotgun (WGS) entry which is preliminary data.</text>
</comment>
<keyword evidence="1" id="KW-0418">Kinase</keyword>
<evidence type="ECO:0000313" key="1">
    <source>
        <dbReference type="EMBL" id="KAE8303322.1"/>
    </source>
</evidence>
<dbReference type="InterPro" id="IPR011009">
    <property type="entry name" value="Kinase-like_dom_sf"/>
</dbReference>
<dbReference type="InterPro" id="IPR008266">
    <property type="entry name" value="Tyr_kinase_AS"/>
</dbReference>
<dbReference type="InterPro" id="IPR036770">
    <property type="entry name" value="Ankyrin_rpt-contain_sf"/>
</dbReference>
<dbReference type="RefSeq" id="XP_001705707.1">
    <property type="nucleotide sequence ID" value="XM_001705655.1"/>
</dbReference>
<dbReference type="PROSITE" id="PS50297">
    <property type="entry name" value="ANK_REP_REGION"/>
    <property type="match status" value="1"/>
</dbReference>
<dbReference type="PROSITE" id="PS50088">
    <property type="entry name" value="ANK_REPEAT"/>
    <property type="match status" value="2"/>
</dbReference>